<evidence type="ECO:0000256" key="1">
    <source>
        <dbReference type="ARBA" id="ARBA00023239"/>
    </source>
</evidence>
<dbReference type="Proteomes" id="UP001141422">
    <property type="component" value="Unassembled WGS sequence"/>
</dbReference>
<dbReference type="InterPro" id="IPR020868">
    <property type="entry name" value="Fae/Hps"/>
</dbReference>
<proteinExistence type="inferred from homology"/>
<feature type="region of interest" description="3-hexulose-6-phosphate synthase" evidence="4">
    <location>
        <begin position="162"/>
        <end position="403"/>
    </location>
</feature>
<comment type="similarity">
    <text evidence="4">In the C-terminal section; belongs to the HPS/KGPDC family. HPS subfamily.</text>
</comment>
<feature type="active site" description="Proton donor" evidence="4">
    <location>
        <position position="17"/>
    </location>
</feature>
<comment type="function">
    <text evidence="4">Catalyzes the reversible formation of ribulose-5-phosphate and formaldehyde from 3-hexulose-6-phosphate.</text>
</comment>
<evidence type="ECO:0000256" key="2">
    <source>
        <dbReference type="ARBA" id="ARBA00023268"/>
    </source>
</evidence>
<dbReference type="InterPro" id="IPR001754">
    <property type="entry name" value="OMPdeCOase_dom"/>
</dbReference>
<feature type="binding site" evidence="4">
    <location>
        <position position="66"/>
    </location>
    <ligand>
        <name>substrate</name>
    </ligand>
</feature>
<dbReference type="RefSeq" id="WP_268924564.1">
    <property type="nucleotide sequence ID" value="NZ_JAPTGB010000006.1"/>
</dbReference>
<feature type="region of interest" description="Formaldehyde-activating enzyme" evidence="4">
    <location>
        <begin position="1"/>
        <end position="161"/>
    </location>
</feature>
<dbReference type="InterPro" id="IPR020568">
    <property type="entry name" value="Ribosomal_Su5_D2-typ_SF"/>
</dbReference>
<dbReference type="Pfam" id="PF00215">
    <property type="entry name" value="OMPdecase"/>
    <property type="match status" value="1"/>
</dbReference>
<comment type="similarity">
    <text evidence="4">In the N-terminal section; belongs to the formaldehyde-activating enzyme family.</text>
</comment>
<dbReference type="PANTHER" id="PTHR35039:SF3">
    <property type="entry name" value="3-KETO-L-GULONATE-6-PHOSPHATE DECARBOXYLASE SGBH-RELATED"/>
    <property type="match status" value="1"/>
</dbReference>
<gene>
    <name evidence="4" type="primary">fae-hps</name>
    <name evidence="6" type="ORF">O0S10_03770</name>
</gene>
<feature type="binding site" evidence="4">
    <location>
        <position position="68"/>
    </location>
    <ligand>
        <name>substrate</name>
    </ligand>
</feature>
<name>A0ABT4IF35_9EURY</name>
<dbReference type="InterPro" id="IPR013785">
    <property type="entry name" value="Aldolase_TIM"/>
</dbReference>
<dbReference type="SMART" id="SM00934">
    <property type="entry name" value="OMPdecase"/>
    <property type="match status" value="1"/>
</dbReference>
<feature type="binding site" evidence="4">
    <location>
        <position position="19"/>
    </location>
    <ligand>
        <name>substrate</name>
    </ligand>
</feature>
<dbReference type="InterPro" id="IPR014826">
    <property type="entry name" value="HCHO-activating_enzyme"/>
</dbReference>
<comment type="caution">
    <text evidence="6">The sequence shown here is derived from an EMBL/GenBank/DDBJ whole genome shotgun (WGS) entry which is preliminary data.</text>
</comment>
<comment type="pathway">
    <text evidence="4">Carbohydrate biosynthesis; D-ribose 5-phosphate biosynthesis.</text>
</comment>
<organism evidence="6 7">
    <name type="scientific">Methanocorpusculum petauri</name>
    <dbReference type="NCBI Taxonomy" id="3002863"/>
    <lineage>
        <taxon>Archaea</taxon>
        <taxon>Methanobacteriati</taxon>
        <taxon>Methanobacteriota</taxon>
        <taxon>Stenosarchaea group</taxon>
        <taxon>Methanomicrobia</taxon>
        <taxon>Methanomicrobiales</taxon>
        <taxon>Methanocorpusculaceae</taxon>
        <taxon>Methanocorpusculum</taxon>
    </lineage>
</organism>
<feature type="binding site" evidence="4">
    <location>
        <position position="83"/>
    </location>
    <ligand>
        <name>substrate</name>
    </ligand>
</feature>
<dbReference type="CDD" id="cd04726">
    <property type="entry name" value="KGPDC_HPS"/>
    <property type="match status" value="1"/>
</dbReference>
<sequence>MFLIGEALVGDGAELAHIDLMIGDKMGPVGTAFANGLTQLSAGHTPLLGVIRPNLLPKPAVLIVPKVTLKHTEQVTQIFGPAQAAVSKAVADVLEDGVFTGMDVDDVVIVASVFISPEAEDFNKLYRFNYGATRLALSRALDKFPDTATVLKEKDRAAHGVMGFKVQRLWNPPYLQVAMDLVDMRQVERVLREVPQNDHVIFEAGTPLIKQFGLHVIGEIRKIRPNCFIVADLKTLDTGNLEARMVSNAGGDAAVVSGLAPVETIAAFIKEAKKCGIYAIIDMLNVAEPAKLIENLAKMGGAALLPQYVEMHRAIDKEASGEYSWGDIKKIKAVAAKYNAKILVATAGGIRVPVVKKAIAAGADVVVVGRAITASKDIKNAAEAFLAELDSEEIDQFRVMTDF</sequence>
<feature type="binding site" evidence="4">
    <location>
        <position position="48"/>
    </location>
    <ligand>
        <name>substrate</name>
    </ligand>
</feature>
<keyword evidence="1 4" id="KW-0456">Lyase</keyword>
<dbReference type="Pfam" id="PF08714">
    <property type="entry name" value="Fae"/>
    <property type="match status" value="1"/>
</dbReference>
<dbReference type="InterPro" id="IPR041710">
    <property type="entry name" value="HPS/KGPDC"/>
</dbReference>
<reference evidence="6" key="1">
    <citation type="submission" date="2022-12" db="EMBL/GenBank/DDBJ databases">
        <title>Isolation and characterisation of novel Methanocorpusculum spp. from native Australian herbivores indicates the genus is ancestrally host-associated.</title>
        <authorList>
            <person name="Volmer J.G."/>
            <person name="Soo R.M."/>
            <person name="Evans P.N."/>
            <person name="Hoedt E.C."/>
            <person name="Astorga Alsina A.L."/>
            <person name="Woodcroft B.J."/>
            <person name="Tyson G.W."/>
            <person name="Hugenholtz P."/>
            <person name="Morrison M."/>
        </authorList>
    </citation>
    <scope>NUCLEOTIDE SEQUENCE</scope>
    <source>
        <strain evidence="6">MG</strain>
    </source>
</reference>
<dbReference type="PANTHER" id="PTHR35039">
    <property type="entry name" value="3-KETO-L-GULONATE-6-PHOSPHATE DECARBOXYLASE SGBH-RELATED"/>
    <property type="match status" value="1"/>
</dbReference>
<protein>
    <recommendedName>
        <fullName evidence="4">Bifunctional enzyme Fae/Hps</fullName>
    </recommendedName>
    <domain>
        <recommendedName>
            <fullName evidence="4">5,6,7,8-tetrahydromethanopterin hydro-lyase</fullName>
            <ecNumber evidence="4">4.2.1.147</ecNumber>
        </recommendedName>
        <alternativeName>
            <fullName evidence="4">Formaldehyde-activating enzyme</fullName>
            <shortName evidence="4">Fae</shortName>
        </alternativeName>
    </domain>
    <domain>
        <recommendedName>
            <fullName evidence="4">3-hexulose-6-phosphate synthase</fullName>
            <shortName evidence="4">HPS</shortName>
            <ecNumber evidence="4">4.1.2.43</ecNumber>
        </recommendedName>
        <alternativeName>
            <fullName evidence="4">D-arabino-3-hexulose-6-phosphate formaldehyde lyase</fullName>
        </alternativeName>
    </domain>
</protein>
<dbReference type="InterPro" id="IPR037075">
    <property type="entry name" value="HCHO-activating_enzyme_sf"/>
</dbReference>
<evidence type="ECO:0000256" key="4">
    <source>
        <dbReference type="HAMAP-Rule" id="MF_01268"/>
    </source>
</evidence>
<keyword evidence="7" id="KW-1185">Reference proteome</keyword>
<comment type="catalytic activity">
    <reaction evidence="4">
        <text>5,6,7,8-tetrahydromethanopterin + formaldehyde = 5,10-methylenetetrahydromethanopterin + H2O</text>
        <dbReference type="Rhea" id="RHEA:24678"/>
        <dbReference type="ChEBI" id="CHEBI:15377"/>
        <dbReference type="ChEBI" id="CHEBI:16842"/>
        <dbReference type="ChEBI" id="CHEBI:57818"/>
        <dbReference type="ChEBI" id="CHEBI:58103"/>
        <dbReference type="EC" id="4.2.1.147"/>
    </reaction>
</comment>
<dbReference type="GO" id="GO:0043801">
    <property type="term" value="F:hexulose-6-phosphate synthase activity"/>
    <property type="evidence" value="ECO:0007669"/>
    <property type="project" value="UniProtKB-EC"/>
</dbReference>
<comment type="catalytic activity">
    <reaction evidence="4">
        <text>D-ribulose 5-phosphate + formaldehyde = D-arabino-hex-3-ulose 6-phosphate</text>
        <dbReference type="Rhea" id="RHEA:25201"/>
        <dbReference type="ChEBI" id="CHEBI:16842"/>
        <dbReference type="ChEBI" id="CHEBI:58121"/>
        <dbReference type="ChEBI" id="CHEBI:58542"/>
        <dbReference type="EC" id="4.1.2.43"/>
    </reaction>
</comment>
<feature type="domain" description="Orotidine 5'-phosphate decarboxylase" evidence="5">
    <location>
        <begin position="174"/>
        <end position="385"/>
    </location>
</feature>
<dbReference type="Gene3D" id="3.30.230.60">
    <property type="entry name" value="Formaldehyde-activating enzyme"/>
    <property type="match status" value="1"/>
</dbReference>
<evidence type="ECO:0000256" key="3">
    <source>
        <dbReference type="ARBA" id="ARBA00023277"/>
    </source>
</evidence>
<dbReference type="Gene3D" id="3.20.20.70">
    <property type="entry name" value="Aldolase class I"/>
    <property type="match status" value="1"/>
</dbReference>
<evidence type="ECO:0000313" key="7">
    <source>
        <dbReference type="Proteomes" id="UP001141422"/>
    </source>
</evidence>
<dbReference type="SUPFAM" id="SSF54211">
    <property type="entry name" value="Ribosomal protein S5 domain 2-like"/>
    <property type="match status" value="1"/>
</dbReference>
<keyword evidence="2 4" id="KW-0511">Multifunctional enzyme</keyword>
<dbReference type="EC" id="4.2.1.147" evidence="4"/>
<dbReference type="HAMAP" id="MF_01268">
    <property type="entry name" value="Fae_Hps"/>
    <property type="match status" value="1"/>
</dbReference>
<keyword evidence="3 4" id="KW-0119">Carbohydrate metabolism</keyword>
<dbReference type="EMBL" id="JAPTGB010000006">
    <property type="protein sequence ID" value="MCZ0860348.1"/>
    <property type="molecule type" value="Genomic_DNA"/>
</dbReference>
<dbReference type="SUPFAM" id="SSF51366">
    <property type="entry name" value="Ribulose-phoshate binding barrel"/>
    <property type="match status" value="1"/>
</dbReference>
<dbReference type="NCBIfam" id="TIGR03126">
    <property type="entry name" value="one_C_fae"/>
    <property type="match status" value="1"/>
</dbReference>
<evidence type="ECO:0000259" key="5">
    <source>
        <dbReference type="SMART" id="SM00934"/>
    </source>
</evidence>
<dbReference type="EC" id="4.1.2.43" evidence="4"/>
<dbReference type="InterPro" id="IPR011060">
    <property type="entry name" value="RibuloseP-bd_barrel"/>
</dbReference>
<dbReference type="NCBIfam" id="NF009833">
    <property type="entry name" value="PRK13307.1"/>
    <property type="match status" value="1"/>
</dbReference>
<evidence type="ECO:0000313" key="6">
    <source>
        <dbReference type="EMBL" id="MCZ0860348.1"/>
    </source>
</evidence>
<comment type="function">
    <text evidence="4">Catalyzes the condensation of formaldehyde with tetrahydromethanopterin (H(4)MPT) to 5,10-methylenetetrahydromethanopterin.</text>
</comment>
<accession>A0ABT4IF35</accession>